<feature type="coiled-coil region" evidence="1">
    <location>
        <begin position="6"/>
        <end position="47"/>
    </location>
</feature>
<evidence type="ECO:0000313" key="4">
    <source>
        <dbReference type="Proteomes" id="UP000316759"/>
    </source>
</evidence>
<feature type="compositionally biased region" description="Polar residues" evidence="2">
    <location>
        <begin position="467"/>
        <end position="477"/>
    </location>
</feature>
<comment type="caution">
    <text evidence="3">The sequence shown here is derived from an EMBL/GenBank/DDBJ whole genome shotgun (WGS) entry which is preliminary data.</text>
</comment>
<dbReference type="Proteomes" id="UP000316759">
    <property type="component" value="Unassembled WGS sequence"/>
</dbReference>
<feature type="region of interest" description="Disordered" evidence="2">
    <location>
        <begin position="454"/>
        <end position="477"/>
    </location>
</feature>
<feature type="compositionally biased region" description="Basic and acidic residues" evidence="2">
    <location>
        <begin position="398"/>
        <end position="418"/>
    </location>
</feature>
<proteinExistence type="predicted"/>
<evidence type="ECO:0000313" key="3">
    <source>
        <dbReference type="EMBL" id="TPP56916.1"/>
    </source>
</evidence>
<gene>
    <name evidence="3" type="ORF">FGIG_01046</name>
</gene>
<dbReference type="AlphaFoldDB" id="A0A504Y8J5"/>
<evidence type="ECO:0000256" key="2">
    <source>
        <dbReference type="SAM" id="MobiDB-lite"/>
    </source>
</evidence>
<feature type="region of interest" description="Disordered" evidence="2">
    <location>
        <begin position="382"/>
        <end position="421"/>
    </location>
</feature>
<sequence length="545" mass="61474">MDPVVAEIAIERCTTLQNERAELEETRRRFEKEHNEAELEAKRLQNALILKTSSTEERDMITLLIRSHQLELERADLDARYAISDTELKKREFLLDQLRQDNLLSDAIIRYQCTLLENNKVERPRELEHLLELYDQQGIGNAGRRVSLTGSSMDFRMIALPFTNGLQTKASVSLSSLPTDNGLIDNRYSRTAKWLEHYGSRRASYADLSPDFHLGSPHTTVHKQQQQQSTSKVQDQPIRCQSTLHDLDDTNKYTLQLVTPIFVAKHSSEDSNSSSSDVIRTRNADFATKAISAVAQKRKTEKMKEKRLGLGKPTIVDKTQINNPDVNAVTNPDCNTALSVIGENPSSLPSVRGFGLASTPTTNEADPWPLVAGSRISIETHKLPDRRPGRPIRTDGGGAERNRPDSISRCSTHTDSHQTDTGVERQQYPLTKAVKVPTMELRAQKMQTNLRTTKNRENEMKSGIPRSRSTPRPVQQKTISITGKNSSPILQAPQLVRINDHQGCMQTNLKHPKVLPKQLKADYSEHSTNSFNRRRLREMEPGANV</sequence>
<keyword evidence="4" id="KW-1185">Reference proteome</keyword>
<accession>A0A504Y8J5</accession>
<dbReference type="STRING" id="46835.A0A504Y8J5"/>
<dbReference type="OrthoDB" id="6253248at2759"/>
<evidence type="ECO:0000256" key="1">
    <source>
        <dbReference type="SAM" id="Coils"/>
    </source>
</evidence>
<protein>
    <submittedName>
        <fullName evidence="3">Uncharacterized protein</fullName>
    </submittedName>
</protein>
<feature type="region of interest" description="Disordered" evidence="2">
    <location>
        <begin position="524"/>
        <end position="545"/>
    </location>
</feature>
<dbReference type="EMBL" id="SUNJ01013919">
    <property type="protein sequence ID" value="TPP56916.1"/>
    <property type="molecule type" value="Genomic_DNA"/>
</dbReference>
<feature type="compositionally biased region" description="Low complexity" evidence="2">
    <location>
        <begin position="218"/>
        <end position="234"/>
    </location>
</feature>
<reference evidence="3 4" key="1">
    <citation type="submission" date="2019-04" db="EMBL/GenBank/DDBJ databases">
        <title>Annotation for the trematode Fasciola gigantica.</title>
        <authorList>
            <person name="Choi Y.-J."/>
        </authorList>
    </citation>
    <scope>NUCLEOTIDE SEQUENCE [LARGE SCALE GENOMIC DNA]</scope>
    <source>
        <strain evidence="3">Uganda_cow_1</strain>
    </source>
</reference>
<feature type="region of interest" description="Disordered" evidence="2">
    <location>
        <begin position="214"/>
        <end position="237"/>
    </location>
</feature>
<name>A0A504Y8J5_FASGI</name>
<organism evidence="3 4">
    <name type="scientific">Fasciola gigantica</name>
    <name type="common">Giant liver fluke</name>
    <dbReference type="NCBI Taxonomy" id="46835"/>
    <lineage>
        <taxon>Eukaryota</taxon>
        <taxon>Metazoa</taxon>
        <taxon>Spiralia</taxon>
        <taxon>Lophotrochozoa</taxon>
        <taxon>Platyhelminthes</taxon>
        <taxon>Trematoda</taxon>
        <taxon>Digenea</taxon>
        <taxon>Plagiorchiida</taxon>
        <taxon>Echinostomata</taxon>
        <taxon>Echinostomatoidea</taxon>
        <taxon>Fasciolidae</taxon>
        <taxon>Fasciola</taxon>
    </lineage>
</organism>
<keyword evidence="1" id="KW-0175">Coiled coil</keyword>